<proteinExistence type="predicted"/>
<dbReference type="AlphaFoldDB" id="A0AA40KI70"/>
<keyword evidence="3" id="KW-1185">Reference proteome</keyword>
<dbReference type="Proteomes" id="UP001177670">
    <property type="component" value="Unassembled WGS sequence"/>
</dbReference>
<dbReference type="EMBL" id="JAHYIQ010000028">
    <property type="protein sequence ID" value="KAK1121068.1"/>
    <property type="molecule type" value="Genomic_DNA"/>
</dbReference>
<gene>
    <name evidence="2" type="ORF">K0M31_010849</name>
</gene>
<protein>
    <submittedName>
        <fullName evidence="2">Uncharacterized protein</fullName>
    </submittedName>
</protein>
<comment type="caution">
    <text evidence="2">The sequence shown here is derived from an EMBL/GenBank/DDBJ whole genome shotgun (WGS) entry which is preliminary data.</text>
</comment>
<accession>A0AA40KI70</accession>
<evidence type="ECO:0000256" key="1">
    <source>
        <dbReference type="SAM" id="MobiDB-lite"/>
    </source>
</evidence>
<organism evidence="2 3">
    <name type="scientific">Melipona bicolor</name>
    <dbReference type="NCBI Taxonomy" id="60889"/>
    <lineage>
        <taxon>Eukaryota</taxon>
        <taxon>Metazoa</taxon>
        <taxon>Ecdysozoa</taxon>
        <taxon>Arthropoda</taxon>
        <taxon>Hexapoda</taxon>
        <taxon>Insecta</taxon>
        <taxon>Pterygota</taxon>
        <taxon>Neoptera</taxon>
        <taxon>Endopterygota</taxon>
        <taxon>Hymenoptera</taxon>
        <taxon>Apocrita</taxon>
        <taxon>Aculeata</taxon>
        <taxon>Apoidea</taxon>
        <taxon>Anthophila</taxon>
        <taxon>Apidae</taxon>
        <taxon>Melipona</taxon>
    </lineage>
</organism>
<name>A0AA40KI70_9HYME</name>
<sequence length="87" mass="10499">MAKRKLPKEVYYETENSDEEFYFNSLNTDIKSDNVCSDSGSDIVPVKRRLRQYPRDSEEEANDEREQYKRIYYLGRRYAQRSTTIKN</sequence>
<feature type="region of interest" description="Disordered" evidence="1">
    <location>
        <begin position="47"/>
        <end position="66"/>
    </location>
</feature>
<reference evidence="2" key="1">
    <citation type="submission" date="2021-10" db="EMBL/GenBank/DDBJ databases">
        <title>Melipona bicolor Genome sequencing and assembly.</title>
        <authorList>
            <person name="Araujo N.S."/>
            <person name="Arias M.C."/>
        </authorList>
    </citation>
    <scope>NUCLEOTIDE SEQUENCE</scope>
    <source>
        <strain evidence="2">USP_2M_L1-L4_2017</strain>
        <tissue evidence="2">Whole body</tissue>
    </source>
</reference>
<evidence type="ECO:0000313" key="3">
    <source>
        <dbReference type="Proteomes" id="UP001177670"/>
    </source>
</evidence>
<evidence type="ECO:0000313" key="2">
    <source>
        <dbReference type="EMBL" id="KAK1121068.1"/>
    </source>
</evidence>